<dbReference type="GO" id="GO:0071013">
    <property type="term" value="C:catalytic step 2 spliceosome"/>
    <property type="evidence" value="ECO:0007669"/>
    <property type="project" value="TreeGrafter"/>
</dbReference>
<dbReference type="InterPro" id="IPR003107">
    <property type="entry name" value="HAT"/>
</dbReference>
<name>A0AAE9WAB4_9SCHI</name>
<evidence type="ECO:0000313" key="8">
    <source>
        <dbReference type="EMBL" id="WBW72611.1"/>
    </source>
</evidence>
<sequence length="907" mass="102383">MATFHPDFLNMAPPPNYIAGLGRGATGFTTRSDLGPAQELPSQDAVKAAIEKRRSGEEPEEDDIDPRYQDPENEVALFATAPYGAEDEEADRIYQTVEDNLSKRRKTQRERQEQLQRERIEKENPKISSQFADLKRGLSTLTDEDWLNIPEPGDLTRKKRPKQPRRERFYATSDFVLAGARNEGQLESSVAVDGASGLESTTEDDSKTNFVEIGAARDKVLGIKLAQASTNLTSSSTVDPKGYLTSLNSMIPRSNTDLGDVKKARKLLQSVIETNPKHASGWVAAARLEEVANKNSQARILILKGCDNCPRSEDVWMEAIRLHPVDEAKVIIADAVRNLPHSVKLWLEAERLETQSSAKKRIVKKALEHNPTSVGLWKEAVNLEEEVTDARILLARAVELIPMSIDLWLALARLETYKNAQKVLNKARQTIRTSHEVWIAAARLEEQQGNVSRVQKIMARGIAELQETGGMLQRDQWLHEAEKCEKEGVVLTAQAIINTCLSIGLDEEDQLDTWMDDAQSFIISKCLDCARAVFAYTLRVYPTNEKIWLRAVETEKVYGSTDTVCSILEKAIEACPKTEIIWLVYAKERKNIGDVNGARNILGRAFDFNSNSEEIWLAAVKLEFVNNEDERAKKLLARARIESGSERIWTKSISLERVLGKVDGALALLEDALKIFPTYDKFWMMKGQILEDSNDIGKAQDAFVMGTKLCPHSIALWILLARLKAKETIVRARVVLDRAKVRNPKNELLWLEVLKMESSIGNTSQMKAALAKALQECPSSGLLWSEAIWLEPRAQRKTRATDALRKCEGNSYLLCTIARMLHSESKLEKSREWFMKAIRADQDNGDVWVWFYKFSLEVGTQEQQEEVIKNCETADPRHGYFWPTITKDVKNARKNIPELLKEAVKKL</sequence>
<dbReference type="Pfam" id="PF13181">
    <property type="entry name" value="TPR_8"/>
    <property type="match status" value="1"/>
</dbReference>
<keyword evidence="9" id="KW-1185">Reference proteome</keyword>
<evidence type="ECO:0000256" key="1">
    <source>
        <dbReference type="ARBA" id="ARBA00004123"/>
    </source>
</evidence>
<keyword evidence="3" id="KW-0677">Repeat</keyword>
<dbReference type="InterPro" id="IPR019734">
    <property type="entry name" value="TPR_rpt"/>
</dbReference>
<dbReference type="GO" id="GO:0000244">
    <property type="term" value="P:spliceosomal tri-snRNP complex assembly"/>
    <property type="evidence" value="ECO:0007669"/>
    <property type="project" value="TreeGrafter"/>
</dbReference>
<proteinExistence type="predicted"/>
<dbReference type="FunFam" id="1.25.40.10:FF:000256">
    <property type="entry name" value="Probable pre-mRNA splicing factor prp1"/>
    <property type="match status" value="1"/>
</dbReference>
<dbReference type="Pfam" id="PF06424">
    <property type="entry name" value="PRP1_N"/>
    <property type="match status" value="1"/>
</dbReference>
<dbReference type="SMART" id="SM00386">
    <property type="entry name" value="HAT"/>
    <property type="match status" value="12"/>
</dbReference>
<keyword evidence="5" id="KW-0539">Nucleus</keyword>
<dbReference type="GeneID" id="80874674"/>
<comment type="subcellular location">
    <subcellularLocation>
        <location evidence="1">Nucleus</location>
    </subcellularLocation>
</comment>
<dbReference type="InterPro" id="IPR010491">
    <property type="entry name" value="PRP1_N"/>
</dbReference>
<protein>
    <submittedName>
        <fullName evidence="8">U4/U6 x U5 tri-snRNP complex subunit Prp1</fullName>
    </submittedName>
</protein>
<dbReference type="Proteomes" id="UP001212411">
    <property type="component" value="Chromosome 1"/>
</dbReference>
<dbReference type="InterPro" id="IPR011990">
    <property type="entry name" value="TPR-like_helical_dom_sf"/>
</dbReference>
<feature type="compositionally biased region" description="Basic and acidic residues" evidence="6">
    <location>
        <begin position="109"/>
        <end position="125"/>
    </location>
</feature>
<keyword evidence="2" id="KW-0507">mRNA processing</keyword>
<dbReference type="Gene3D" id="1.25.40.10">
    <property type="entry name" value="Tetratricopeptide repeat domain"/>
    <property type="match status" value="3"/>
</dbReference>
<dbReference type="PANTHER" id="PTHR11246">
    <property type="entry name" value="PRE-MRNA SPLICING FACTOR"/>
    <property type="match status" value="1"/>
</dbReference>
<dbReference type="SUPFAM" id="SSF48452">
    <property type="entry name" value="TPR-like"/>
    <property type="match status" value="4"/>
</dbReference>
<dbReference type="GO" id="GO:0046540">
    <property type="term" value="C:U4/U6 x U5 tri-snRNP complex"/>
    <property type="evidence" value="ECO:0007669"/>
    <property type="project" value="TreeGrafter"/>
</dbReference>
<feature type="region of interest" description="Disordered" evidence="6">
    <location>
        <begin position="21"/>
        <end position="126"/>
    </location>
</feature>
<reference evidence="8 9" key="1">
    <citation type="journal article" date="2023" name="G3 (Bethesda)">
        <title>A high-quality reference genome for the fission yeast Schizosaccharomyces osmophilus.</title>
        <authorList>
            <person name="Jia G.S."/>
            <person name="Zhang W.C."/>
            <person name="Liang Y."/>
            <person name="Liu X.H."/>
            <person name="Rhind N."/>
            <person name="Pidoux A."/>
            <person name="Brysch-Herzberg M."/>
            <person name="Du L.L."/>
        </authorList>
    </citation>
    <scope>NUCLEOTIDE SEQUENCE [LARGE SCALE GENOMIC DNA]</scope>
    <source>
        <strain evidence="8 9">CBS 15793</strain>
    </source>
</reference>
<evidence type="ECO:0000259" key="7">
    <source>
        <dbReference type="Pfam" id="PF06424"/>
    </source>
</evidence>
<dbReference type="AlphaFoldDB" id="A0AAE9WAB4"/>
<evidence type="ECO:0000256" key="2">
    <source>
        <dbReference type="ARBA" id="ARBA00022664"/>
    </source>
</evidence>
<evidence type="ECO:0000313" key="9">
    <source>
        <dbReference type="Proteomes" id="UP001212411"/>
    </source>
</evidence>
<evidence type="ECO:0000256" key="5">
    <source>
        <dbReference type="ARBA" id="ARBA00023242"/>
    </source>
</evidence>
<dbReference type="RefSeq" id="XP_056036854.1">
    <property type="nucleotide sequence ID" value="XM_056179985.1"/>
</dbReference>
<accession>A0AAE9WAB4</accession>
<dbReference type="EMBL" id="CP115611">
    <property type="protein sequence ID" value="WBW72611.1"/>
    <property type="molecule type" value="Genomic_DNA"/>
</dbReference>
<dbReference type="PANTHER" id="PTHR11246:SF1">
    <property type="entry name" value="PRE-MRNA-PROCESSING FACTOR 6"/>
    <property type="match status" value="1"/>
</dbReference>
<feature type="domain" description="PRP1 splicing factor N-terminal" evidence="7">
    <location>
        <begin position="13"/>
        <end position="158"/>
    </location>
</feature>
<dbReference type="KEGG" id="som:SOMG_01192"/>
<evidence type="ECO:0000256" key="6">
    <source>
        <dbReference type="SAM" id="MobiDB-lite"/>
    </source>
</evidence>
<gene>
    <name evidence="8" type="primary">prp1</name>
    <name evidence="8" type="ORF">SOMG_01192</name>
</gene>
<evidence type="ECO:0000256" key="4">
    <source>
        <dbReference type="ARBA" id="ARBA00023187"/>
    </source>
</evidence>
<keyword evidence="4" id="KW-0508">mRNA splicing</keyword>
<organism evidence="8 9">
    <name type="scientific">Schizosaccharomyces osmophilus</name>
    <dbReference type="NCBI Taxonomy" id="2545709"/>
    <lineage>
        <taxon>Eukaryota</taxon>
        <taxon>Fungi</taxon>
        <taxon>Dikarya</taxon>
        <taxon>Ascomycota</taxon>
        <taxon>Taphrinomycotina</taxon>
        <taxon>Schizosaccharomycetes</taxon>
        <taxon>Schizosaccharomycetales</taxon>
        <taxon>Schizosaccharomycetaceae</taxon>
        <taxon>Schizosaccharomyces</taxon>
    </lineage>
</organism>
<dbReference type="InterPro" id="IPR045075">
    <property type="entry name" value="Syf1-like"/>
</dbReference>
<evidence type="ECO:0000256" key="3">
    <source>
        <dbReference type="ARBA" id="ARBA00022737"/>
    </source>
</evidence>